<keyword evidence="4" id="KW-1185">Reference proteome</keyword>
<dbReference type="GO" id="GO:0015074">
    <property type="term" value="P:DNA integration"/>
    <property type="evidence" value="ECO:0007669"/>
    <property type="project" value="InterPro"/>
</dbReference>
<dbReference type="Gene3D" id="1.10.340.70">
    <property type="match status" value="1"/>
</dbReference>
<dbReference type="Proteomes" id="UP000326396">
    <property type="component" value="Linkage Group LG14"/>
</dbReference>
<dbReference type="Gene3D" id="3.30.70.270">
    <property type="match status" value="1"/>
</dbReference>
<dbReference type="GO" id="GO:0006888">
    <property type="term" value="P:endoplasmic reticulum to Golgi vesicle-mediated transport"/>
    <property type="evidence" value="ECO:0007669"/>
    <property type="project" value="InterPro"/>
</dbReference>
<dbReference type="OrthoDB" id="2013610at2759"/>
<dbReference type="InterPro" id="IPR001584">
    <property type="entry name" value="Integrase_cat-core"/>
</dbReference>
<dbReference type="CDD" id="cd09274">
    <property type="entry name" value="RNase_HI_RT_Ty3"/>
    <property type="match status" value="1"/>
</dbReference>
<dbReference type="InterPro" id="IPR043128">
    <property type="entry name" value="Rev_trsase/Diguanyl_cyclase"/>
</dbReference>
<proteinExistence type="predicted"/>
<evidence type="ECO:0000256" key="1">
    <source>
        <dbReference type="ARBA" id="ARBA00023268"/>
    </source>
</evidence>
<dbReference type="GO" id="GO:0003676">
    <property type="term" value="F:nucleic acid binding"/>
    <property type="evidence" value="ECO:0007669"/>
    <property type="project" value="InterPro"/>
</dbReference>
<dbReference type="PROSITE" id="PS50994">
    <property type="entry name" value="INTEGRASE"/>
    <property type="match status" value="1"/>
</dbReference>
<dbReference type="AlphaFoldDB" id="A0A5N6P5R4"/>
<dbReference type="Pfam" id="PF17919">
    <property type="entry name" value="RT_RNaseH_2"/>
    <property type="match status" value="1"/>
</dbReference>
<dbReference type="SUPFAM" id="SSF53098">
    <property type="entry name" value="Ribonuclease H-like"/>
    <property type="match status" value="1"/>
</dbReference>
<dbReference type="PANTHER" id="PTHR37984:SF5">
    <property type="entry name" value="PROTEIN NYNRIN-LIKE"/>
    <property type="match status" value="1"/>
</dbReference>
<accession>A0A5N6P5R4</accession>
<dbReference type="Pfam" id="PF00665">
    <property type="entry name" value="rve"/>
    <property type="match status" value="1"/>
</dbReference>
<gene>
    <name evidence="3" type="ORF">E3N88_12047</name>
</gene>
<dbReference type="EMBL" id="SZYD01000006">
    <property type="protein sequence ID" value="KAD5960575.1"/>
    <property type="molecule type" value="Genomic_DNA"/>
</dbReference>
<dbReference type="Pfam" id="PF04628">
    <property type="entry name" value="Sedlin_N"/>
    <property type="match status" value="1"/>
</dbReference>
<dbReference type="InterPro" id="IPR043502">
    <property type="entry name" value="DNA/RNA_pol_sf"/>
</dbReference>
<evidence type="ECO:0000313" key="3">
    <source>
        <dbReference type="EMBL" id="KAD5960575.1"/>
    </source>
</evidence>
<dbReference type="FunFam" id="1.10.340.70:FF:000001">
    <property type="entry name" value="Retrovirus-related Pol polyprotein from transposon gypsy-like Protein"/>
    <property type="match status" value="1"/>
</dbReference>
<dbReference type="InterPro" id="IPR041577">
    <property type="entry name" value="RT_RNaseH_2"/>
</dbReference>
<keyword evidence="1" id="KW-0511">Multifunctional enzyme</keyword>
<dbReference type="GO" id="GO:0003824">
    <property type="term" value="F:catalytic activity"/>
    <property type="evidence" value="ECO:0007669"/>
    <property type="project" value="UniProtKB-KW"/>
</dbReference>
<name>A0A5N6P5R4_9ASTR</name>
<dbReference type="Pfam" id="PF17921">
    <property type="entry name" value="Integrase_H2C2"/>
    <property type="match status" value="1"/>
</dbReference>
<evidence type="ECO:0000313" key="4">
    <source>
        <dbReference type="Proteomes" id="UP000326396"/>
    </source>
</evidence>
<dbReference type="Gene3D" id="3.30.420.10">
    <property type="entry name" value="Ribonuclease H-like superfamily/Ribonuclease H"/>
    <property type="match status" value="1"/>
</dbReference>
<dbReference type="InterPro" id="IPR036397">
    <property type="entry name" value="RNaseH_sf"/>
</dbReference>
<reference evidence="3 4" key="1">
    <citation type="submission" date="2019-05" db="EMBL/GenBank/DDBJ databases">
        <title>Mikania micrantha, genome provides insights into the molecular mechanism of rapid growth.</title>
        <authorList>
            <person name="Liu B."/>
        </authorList>
    </citation>
    <scope>NUCLEOTIDE SEQUENCE [LARGE SCALE GENOMIC DNA]</scope>
    <source>
        <strain evidence="3">NLD-2019</strain>
        <tissue evidence="3">Leaf</tissue>
    </source>
</reference>
<organism evidence="3 4">
    <name type="scientific">Mikania micrantha</name>
    <name type="common">bitter vine</name>
    <dbReference type="NCBI Taxonomy" id="192012"/>
    <lineage>
        <taxon>Eukaryota</taxon>
        <taxon>Viridiplantae</taxon>
        <taxon>Streptophyta</taxon>
        <taxon>Embryophyta</taxon>
        <taxon>Tracheophyta</taxon>
        <taxon>Spermatophyta</taxon>
        <taxon>Magnoliopsida</taxon>
        <taxon>eudicotyledons</taxon>
        <taxon>Gunneridae</taxon>
        <taxon>Pentapetalae</taxon>
        <taxon>asterids</taxon>
        <taxon>campanulids</taxon>
        <taxon>Asterales</taxon>
        <taxon>Asteraceae</taxon>
        <taxon>Asteroideae</taxon>
        <taxon>Heliantheae alliance</taxon>
        <taxon>Eupatorieae</taxon>
        <taxon>Mikania</taxon>
    </lineage>
</organism>
<dbReference type="PANTHER" id="PTHR37984">
    <property type="entry name" value="PROTEIN CBG26694"/>
    <property type="match status" value="1"/>
</dbReference>
<dbReference type="InterPro" id="IPR041588">
    <property type="entry name" value="Integrase_H2C2"/>
</dbReference>
<dbReference type="InterPro" id="IPR050951">
    <property type="entry name" value="Retrovirus_Pol_polyprotein"/>
</dbReference>
<dbReference type="InterPro" id="IPR006722">
    <property type="entry name" value="Sedlin"/>
</dbReference>
<comment type="caution">
    <text evidence="3">The sequence shown here is derived from an EMBL/GenBank/DDBJ whole genome shotgun (WGS) entry which is preliminary data.</text>
</comment>
<dbReference type="FunFam" id="3.30.70.270:FF:000020">
    <property type="entry name" value="Transposon Tf2-6 polyprotein-like Protein"/>
    <property type="match status" value="1"/>
</dbReference>
<sequence length="519" mass="58571">MIVCIAVVGHQNNPLYIQSFTEADDALKLHHIVHCSLDVVDERAICGVFGTHHYRPRGVHGPFKSGGCAAVANSRYVKGLRGFLGLTGYYRKFVKDYGSIARPLTDLTKKDAFQWTPTAQRAFDLLKNGLITALVLALLNFTVPVVVECDASGRGIGAVLMQHNRPIAYFSKALSDRNLSKSAYERELMALVLAVQRWRPYLLGNHFTICTNQKSLKFLLQQRISTTDQQNWLAKLLGYDFDILYKPGRENRAADALSRRAELGELSQAISAPIWKCILQPFKFQHYSVKNGLLYYKDRIVIPRLSKFIPELFHEFHTTASGGHSGFYCTYRRLAANLYWPGMTSDVKKFIRECDICQRCKTFTTTPSGLLQPLAIPEMVWDDLSMDFITGLPSSKGFTVIFVVVDRLSKYAHFVPLRHPYTAKSVADVFIKEIIRHHGIPKTIVSDRDPLFLSKFWQEIFRSMGTKLNMSSVYHPESDCQSEVRFWVEGCESFDQAPVEGCESLKSAAMKVATGKGGL</sequence>
<dbReference type="Gene3D" id="3.30.450.70">
    <property type="match status" value="1"/>
</dbReference>
<feature type="domain" description="Integrase catalytic" evidence="2">
    <location>
        <begin position="373"/>
        <end position="483"/>
    </location>
</feature>
<dbReference type="SUPFAM" id="SSF56672">
    <property type="entry name" value="DNA/RNA polymerases"/>
    <property type="match status" value="1"/>
</dbReference>
<protein>
    <recommendedName>
        <fullName evidence="2">Integrase catalytic domain-containing protein</fullName>
    </recommendedName>
</protein>
<evidence type="ECO:0000259" key="2">
    <source>
        <dbReference type="PROSITE" id="PS50994"/>
    </source>
</evidence>
<dbReference type="GO" id="GO:0005737">
    <property type="term" value="C:cytoplasm"/>
    <property type="evidence" value="ECO:0007669"/>
    <property type="project" value="GOC"/>
</dbReference>
<dbReference type="FunFam" id="3.10.20.370:FF:000001">
    <property type="entry name" value="Retrovirus-related Pol polyprotein from transposon 17.6-like protein"/>
    <property type="match status" value="1"/>
</dbReference>
<dbReference type="InterPro" id="IPR012337">
    <property type="entry name" value="RNaseH-like_sf"/>
</dbReference>